<sequence>MKESFHDAELRQILRKEIESHRITELGDSSPFFAQLAKAYPALGSRVDWALVPNSIERVEEDESLQAEQFVKFFDEVVRTFGLCGDAVYLGDSATDFALSGSLECLREMFPELLAIPQHHYLVGPDSSWCLCFTMEGDMGFGFRPPSTLAQ</sequence>
<dbReference type="RefSeq" id="WP_071068475.1">
    <property type="nucleotide sequence ID" value="NZ_CP017754.1"/>
</dbReference>
<dbReference type="Proteomes" id="UP000177515">
    <property type="component" value="Chromosome 1"/>
</dbReference>
<dbReference type="EMBL" id="CP017754">
    <property type="protein sequence ID" value="AOZ04640.1"/>
    <property type="molecule type" value="Genomic_DNA"/>
</dbReference>
<proteinExistence type="predicted"/>
<accession>A0ABM6EZT5</accession>
<organism evidence="1 2">
    <name type="scientific">Cupriavidus malaysiensis</name>
    <dbReference type="NCBI Taxonomy" id="367825"/>
    <lineage>
        <taxon>Bacteria</taxon>
        <taxon>Pseudomonadati</taxon>
        <taxon>Pseudomonadota</taxon>
        <taxon>Betaproteobacteria</taxon>
        <taxon>Burkholderiales</taxon>
        <taxon>Burkholderiaceae</taxon>
        <taxon>Cupriavidus</taxon>
    </lineage>
</organism>
<evidence type="ECO:0000313" key="1">
    <source>
        <dbReference type="EMBL" id="AOZ04640.1"/>
    </source>
</evidence>
<gene>
    <name evidence="1" type="ORF">BKK80_01365</name>
</gene>
<protein>
    <submittedName>
        <fullName evidence="1">Uncharacterized protein</fullName>
    </submittedName>
</protein>
<evidence type="ECO:0000313" key="2">
    <source>
        <dbReference type="Proteomes" id="UP000177515"/>
    </source>
</evidence>
<keyword evidence="2" id="KW-1185">Reference proteome</keyword>
<reference evidence="1 2" key="1">
    <citation type="submission" date="2016-10" db="EMBL/GenBank/DDBJ databases">
        <title>Complete genome sequences of three Cupriavidus strains isolated from various Malaysian environments.</title>
        <authorList>
            <person name="Abdullah A.A.-A."/>
            <person name="Shafie N.A.H."/>
            <person name="Lau N.S."/>
        </authorList>
    </citation>
    <scope>NUCLEOTIDE SEQUENCE [LARGE SCALE GENOMIC DNA]</scope>
    <source>
        <strain evidence="1 2">USMAA1020</strain>
    </source>
</reference>
<name>A0ABM6EZT5_9BURK</name>